<evidence type="ECO:0000256" key="8">
    <source>
        <dbReference type="ARBA" id="ARBA00023244"/>
    </source>
</evidence>
<feature type="modified residue" description="N6-(pyridoxal phosphate)lysine" evidence="9">
    <location>
        <position position="268"/>
    </location>
</feature>
<dbReference type="Proteomes" id="UP000618460">
    <property type="component" value="Unassembled WGS sequence"/>
</dbReference>
<keyword evidence="11" id="KW-1185">Reference proteome</keyword>
<dbReference type="FunFam" id="3.40.640.10:FF:000021">
    <property type="entry name" value="Glutamate-1-semialdehyde 2,1-aminomutase"/>
    <property type="match status" value="1"/>
</dbReference>
<comment type="caution">
    <text evidence="10">The sequence shown here is derived from an EMBL/GenBank/DDBJ whole genome shotgun (WGS) entry which is preliminary data.</text>
</comment>
<keyword evidence="8 9" id="KW-0627">Porphyrin biosynthesis</keyword>
<dbReference type="EMBL" id="BMLG01000006">
    <property type="protein sequence ID" value="GGM29714.1"/>
    <property type="molecule type" value="Genomic_DNA"/>
</dbReference>
<comment type="similarity">
    <text evidence="4 9">Belongs to the class-III pyridoxal-phosphate-dependent aminotransferase family. HemL subfamily.</text>
</comment>
<reference evidence="10" key="2">
    <citation type="submission" date="2020-09" db="EMBL/GenBank/DDBJ databases">
        <authorList>
            <person name="Sun Q."/>
            <person name="Zhou Y."/>
        </authorList>
    </citation>
    <scope>NUCLEOTIDE SEQUENCE</scope>
    <source>
        <strain evidence="10">CGMCC 1.6333</strain>
    </source>
</reference>
<dbReference type="InterPro" id="IPR004639">
    <property type="entry name" value="4pyrrol_synth_GluAld_NH2Trfase"/>
</dbReference>
<dbReference type="PANTHER" id="PTHR43713">
    <property type="entry name" value="GLUTAMATE-1-SEMIALDEHYDE 2,1-AMINOMUTASE"/>
    <property type="match status" value="1"/>
</dbReference>
<dbReference type="HAMAP" id="MF_00375">
    <property type="entry name" value="HemL_aminotrans_3"/>
    <property type="match status" value="1"/>
</dbReference>
<evidence type="ECO:0000256" key="7">
    <source>
        <dbReference type="ARBA" id="ARBA00023235"/>
    </source>
</evidence>
<comment type="cofactor">
    <cofactor evidence="2 9">
        <name>pyridoxal 5'-phosphate</name>
        <dbReference type="ChEBI" id="CHEBI:597326"/>
    </cofactor>
</comment>
<dbReference type="GO" id="GO:0006782">
    <property type="term" value="P:protoporphyrinogen IX biosynthetic process"/>
    <property type="evidence" value="ECO:0007669"/>
    <property type="project" value="UniProtKB-UniRule"/>
</dbReference>
<evidence type="ECO:0000256" key="4">
    <source>
        <dbReference type="ARBA" id="ARBA00008981"/>
    </source>
</evidence>
<dbReference type="RefSeq" id="WP_117154270.1">
    <property type="nucleotide sequence ID" value="NZ_BMLG01000006.1"/>
</dbReference>
<evidence type="ECO:0000256" key="5">
    <source>
        <dbReference type="ARBA" id="ARBA00022490"/>
    </source>
</evidence>
<organism evidence="10 11">
    <name type="scientific">Paraliobacillus quinghaiensis</name>
    <dbReference type="NCBI Taxonomy" id="470815"/>
    <lineage>
        <taxon>Bacteria</taxon>
        <taxon>Bacillati</taxon>
        <taxon>Bacillota</taxon>
        <taxon>Bacilli</taxon>
        <taxon>Bacillales</taxon>
        <taxon>Bacillaceae</taxon>
        <taxon>Paraliobacillus</taxon>
    </lineage>
</organism>
<dbReference type="NCBIfam" id="NF000818">
    <property type="entry name" value="PRK00062.1"/>
    <property type="match status" value="1"/>
</dbReference>
<evidence type="ECO:0000256" key="9">
    <source>
        <dbReference type="HAMAP-Rule" id="MF_00375"/>
    </source>
</evidence>
<dbReference type="GO" id="GO:0042286">
    <property type="term" value="F:glutamate-1-semialdehyde 2,1-aminomutase activity"/>
    <property type="evidence" value="ECO:0007669"/>
    <property type="project" value="UniProtKB-UniRule"/>
</dbReference>
<keyword evidence="7 9" id="KW-0413">Isomerase</keyword>
<evidence type="ECO:0000256" key="3">
    <source>
        <dbReference type="ARBA" id="ARBA00004819"/>
    </source>
</evidence>
<dbReference type="Gene3D" id="3.90.1150.10">
    <property type="entry name" value="Aspartate Aminotransferase, domain 1"/>
    <property type="match status" value="1"/>
</dbReference>
<evidence type="ECO:0000256" key="2">
    <source>
        <dbReference type="ARBA" id="ARBA00001933"/>
    </source>
</evidence>
<evidence type="ECO:0000313" key="10">
    <source>
        <dbReference type="EMBL" id="GGM29714.1"/>
    </source>
</evidence>
<proteinExistence type="inferred from homology"/>
<dbReference type="GO" id="GO:0008483">
    <property type="term" value="F:transaminase activity"/>
    <property type="evidence" value="ECO:0007669"/>
    <property type="project" value="InterPro"/>
</dbReference>
<keyword evidence="5 9" id="KW-0963">Cytoplasm</keyword>
<evidence type="ECO:0000313" key="11">
    <source>
        <dbReference type="Proteomes" id="UP000618460"/>
    </source>
</evidence>
<dbReference type="NCBIfam" id="NF009055">
    <property type="entry name" value="PRK12389.1"/>
    <property type="match status" value="1"/>
</dbReference>
<dbReference type="InterPro" id="IPR015422">
    <property type="entry name" value="PyrdxlP-dep_Trfase_small"/>
</dbReference>
<gene>
    <name evidence="10" type="primary">hemL1</name>
    <name evidence="9" type="synonym">hemL</name>
    <name evidence="10" type="ORF">GCM10011351_14820</name>
</gene>
<comment type="subcellular location">
    <subcellularLocation>
        <location evidence="9">Cytoplasm</location>
    </subcellularLocation>
</comment>
<protein>
    <recommendedName>
        <fullName evidence="9">Glutamate-1-semialdehyde 2,1-aminomutase</fullName>
        <shortName evidence="9">GSA</shortName>
        <ecNumber evidence="9">5.4.3.8</ecNumber>
    </recommendedName>
    <alternativeName>
        <fullName evidence="9">Glutamate-1-semialdehyde aminotransferase</fullName>
        <shortName evidence="9">GSA-AT</shortName>
    </alternativeName>
</protein>
<dbReference type="Pfam" id="PF00202">
    <property type="entry name" value="Aminotran_3"/>
    <property type="match status" value="1"/>
</dbReference>
<dbReference type="GO" id="GO:0030170">
    <property type="term" value="F:pyridoxal phosphate binding"/>
    <property type="evidence" value="ECO:0007669"/>
    <property type="project" value="InterPro"/>
</dbReference>
<keyword evidence="6 9" id="KW-0663">Pyridoxal phosphate</keyword>
<dbReference type="GO" id="GO:0005737">
    <property type="term" value="C:cytoplasm"/>
    <property type="evidence" value="ECO:0007669"/>
    <property type="project" value="UniProtKB-SubCell"/>
</dbReference>
<dbReference type="CDD" id="cd00610">
    <property type="entry name" value="OAT_like"/>
    <property type="match status" value="1"/>
</dbReference>
<dbReference type="InterPro" id="IPR005814">
    <property type="entry name" value="Aminotrans_3"/>
</dbReference>
<dbReference type="SUPFAM" id="SSF53383">
    <property type="entry name" value="PLP-dependent transferases"/>
    <property type="match status" value="1"/>
</dbReference>
<sequence>MQFTNSEALHKEAQEHIVGGVNSPSRAYKGVGGGTPIYMEKGEGAYFWDVDGNKYIDYLAAYGPIITGHAHPHITNAITEAAQNSVLFGTPTALENKFAKILKDAIPSLEKVRFVNSGTEAVMTTIRVARAYTNREKIIKFAGCYHGHSDIVLVQAGSGPSTLGNPDSAGVTKATAQEVITVPFNDIEAYKEALDRWGDQIAAVLVEPIVGNFGIVEPKPGFLQQVNDLTHEAGALVIYDEVITAFRFTYGSAQQIVGVEPDMTALGKIIGGGLPIGAYGGKQEIMEQVAPLGPAYQAGTMAGNPASMSAGIACLEVLQKPGIYEELDRLGRILEEGILERAEKHAIPLTINRLKGALTVYFTTEKIENYAQADASDSDMFGKFFHLMLRQGINLAPSKFEAWFLTIAHTEKDIEETLEAVDIAFESLQ</sequence>
<comment type="subunit">
    <text evidence="9">Homodimer.</text>
</comment>
<dbReference type="Gene3D" id="3.40.640.10">
    <property type="entry name" value="Type I PLP-dependent aspartate aminotransferase-like (Major domain)"/>
    <property type="match status" value="1"/>
</dbReference>
<dbReference type="InterPro" id="IPR015421">
    <property type="entry name" value="PyrdxlP-dep_Trfase_major"/>
</dbReference>
<comment type="pathway">
    <text evidence="3">Porphyrin-containing compound metabolism; protoporphyrin-IX biosynthesis; 5-aminolevulinate from L-glutamyl-tRNA(Glu): step 2/2.</text>
</comment>
<dbReference type="AlphaFoldDB" id="A0A917TN36"/>
<dbReference type="OrthoDB" id="9807885at2"/>
<comment type="catalytic activity">
    <reaction evidence="1 9">
        <text>(S)-4-amino-5-oxopentanoate = 5-aminolevulinate</text>
        <dbReference type="Rhea" id="RHEA:14265"/>
        <dbReference type="ChEBI" id="CHEBI:57501"/>
        <dbReference type="ChEBI" id="CHEBI:356416"/>
        <dbReference type="EC" id="5.4.3.8"/>
    </reaction>
</comment>
<name>A0A917TN36_9BACI</name>
<evidence type="ECO:0000256" key="1">
    <source>
        <dbReference type="ARBA" id="ARBA00001579"/>
    </source>
</evidence>
<evidence type="ECO:0000256" key="6">
    <source>
        <dbReference type="ARBA" id="ARBA00022898"/>
    </source>
</evidence>
<dbReference type="PANTHER" id="PTHR43713:SF1">
    <property type="entry name" value="GLUTAMATE-1-SEMIALDEHYDE 2,1-AMINOMUTASE 2"/>
    <property type="match status" value="1"/>
</dbReference>
<dbReference type="InterPro" id="IPR015424">
    <property type="entry name" value="PyrdxlP-dep_Trfase"/>
</dbReference>
<accession>A0A917TN36</accession>
<dbReference type="EC" id="5.4.3.8" evidence="9"/>
<dbReference type="NCBIfam" id="TIGR00713">
    <property type="entry name" value="hemL"/>
    <property type="match status" value="1"/>
</dbReference>
<reference evidence="10" key="1">
    <citation type="journal article" date="2014" name="Int. J. Syst. Evol. Microbiol.">
        <title>Complete genome sequence of Corynebacterium casei LMG S-19264T (=DSM 44701T), isolated from a smear-ripened cheese.</title>
        <authorList>
            <consortium name="US DOE Joint Genome Institute (JGI-PGF)"/>
            <person name="Walter F."/>
            <person name="Albersmeier A."/>
            <person name="Kalinowski J."/>
            <person name="Ruckert C."/>
        </authorList>
    </citation>
    <scope>NUCLEOTIDE SEQUENCE</scope>
    <source>
        <strain evidence="10">CGMCC 1.6333</strain>
    </source>
</reference>